<reference evidence="1 2" key="2">
    <citation type="submission" date="2017-09" db="EMBL/GenBank/DDBJ databases">
        <title>Extensive intraspecific genome diversity in a model arbuscular mycorrhizal fungus.</title>
        <authorList>
            <person name="Chen E.C."/>
            <person name="Morin E."/>
            <person name="Beaudet D."/>
            <person name="Noel J."/>
            <person name="Ndikumana S."/>
            <person name="Charron P."/>
            <person name="St-Onge C."/>
            <person name="Giorgi J."/>
            <person name="Grigoriev I.V."/>
            <person name="Roux C."/>
            <person name="Martin F.M."/>
            <person name="Corradi N."/>
        </authorList>
    </citation>
    <scope>NUCLEOTIDE SEQUENCE [LARGE SCALE GENOMIC DNA]</scope>
    <source>
        <strain evidence="1 2">A5</strain>
    </source>
</reference>
<dbReference type="EMBL" id="LLXJ01000905">
    <property type="protein sequence ID" value="PKC05195.1"/>
    <property type="molecule type" value="Genomic_DNA"/>
</dbReference>
<accession>A0A2N0PEE6</accession>
<evidence type="ECO:0000313" key="1">
    <source>
        <dbReference type="EMBL" id="PKC05195.1"/>
    </source>
</evidence>
<organism evidence="1 2">
    <name type="scientific">Rhizophagus irregularis</name>
    <dbReference type="NCBI Taxonomy" id="588596"/>
    <lineage>
        <taxon>Eukaryota</taxon>
        <taxon>Fungi</taxon>
        <taxon>Fungi incertae sedis</taxon>
        <taxon>Mucoromycota</taxon>
        <taxon>Glomeromycotina</taxon>
        <taxon>Glomeromycetes</taxon>
        <taxon>Glomerales</taxon>
        <taxon>Glomeraceae</taxon>
        <taxon>Rhizophagus</taxon>
    </lineage>
</organism>
<gene>
    <name evidence="1" type="ORF">RhiirA5_378823</name>
</gene>
<sequence>MHQIDRDIKLALTKANVKKYKHSPPRRSNLPLHIRKLYNQLYQLDSLKVYLNDNKAITTDQLLYERLNNELNNGDMDNINLKDIQEVFFKYWKKKKKWLQKILRMNDIKSLPVLPVSITTIEEFKEVLNTVQFLTVCIKDQLDKERFKWDTEQITKFINR</sequence>
<comment type="caution">
    <text evidence="1">The sequence shown here is derived from an EMBL/GenBank/DDBJ whole genome shotgun (WGS) entry which is preliminary data.</text>
</comment>
<proteinExistence type="predicted"/>
<name>A0A2N0PEE6_9GLOM</name>
<evidence type="ECO:0000313" key="2">
    <source>
        <dbReference type="Proteomes" id="UP000232722"/>
    </source>
</evidence>
<protein>
    <submittedName>
        <fullName evidence="1">Uncharacterized protein</fullName>
    </submittedName>
</protein>
<reference evidence="1 2" key="1">
    <citation type="submission" date="2016-04" db="EMBL/GenBank/DDBJ databases">
        <title>Genome analyses suggest a sexual origin of heterokaryosis in a supposedly ancient asexual fungus.</title>
        <authorList>
            <person name="Ropars J."/>
            <person name="Sedzielewska K."/>
            <person name="Noel J."/>
            <person name="Charron P."/>
            <person name="Farinelli L."/>
            <person name="Marton T."/>
            <person name="Kruger M."/>
            <person name="Pelin A."/>
            <person name="Brachmann A."/>
            <person name="Corradi N."/>
        </authorList>
    </citation>
    <scope>NUCLEOTIDE SEQUENCE [LARGE SCALE GENOMIC DNA]</scope>
    <source>
        <strain evidence="1 2">A5</strain>
    </source>
</reference>
<dbReference type="AlphaFoldDB" id="A0A2N0PEE6"/>
<dbReference type="Proteomes" id="UP000232722">
    <property type="component" value="Unassembled WGS sequence"/>
</dbReference>